<proteinExistence type="predicted"/>
<evidence type="ECO:0000313" key="2">
    <source>
        <dbReference type="Proteomes" id="UP000295176"/>
    </source>
</evidence>
<dbReference type="Pfam" id="PF04439">
    <property type="entry name" value="Adenyl_transf"/>
    <property type="match status" value="1"/>
</dbReference>
<dbReference type="SUPFAM" id="SSF81301">
    <property type="entry name" value="Nucleotidyltransferase"/>
    <property type="match status" value="1"/>
</dbReference>
<dbReference type="EMBL" id="SNXX01000028">
    <property type="protein sequence ID" value="TDP88948.1"/>
    <property type="molecule type" value="Genomic_DNA"/>
</dbReference>
<keyword evidence="1" id="KW-0548">Nucleotidyltransferase</keyword>
<dbReference type="GO" id="GO:0016779">
    <property type="term" value="F:nucleotidyltransferase activity"/>
    <property type="evidence" value="ECO:0007669"/>
    <property type="project" value="UniProtKB-KW"/>
</dbReference>
<dbReference type="RefSeq" id="WP_133531041.1">
    <property type="nucleotide sequence ID" value="NZ_SNXX01000028.1"/>
</dbReference>
<dbReference type="AlphaFoldDB" id="A0A4V3CX59"/>
<gene>
    <name evidence="1" type="ORF">C7957_12837</name>
</gene>
<dbReference type="Gene3D" id="3.30.460.10">
    <property type="entry name" value="Beta Polymerase, domain 2"/>
    <property type="match status" value="1"/>
</dbReference>
<dbReference type="InterPro" id="IPR007530">
    <property type="entry name" value="Aminoglycoside_adenylylTfrase"/>
</dbReference>
<organism evidence="1 2">
    <name type="scientific">Halanaerobium saccharolyticum</name>
    <dbReference type="NCBI Taxonomy" id="43595"/>
    <lineage>
        <taxon>Bacteria</taxon>
        <taxon>Bacillati</taxon>
        <taxon>Bacillota</taxon>
        <taxon>Clostridia</taxon>
        <taxon>Halanaerobiales</taxon>
        <taxon>Halanaerobiaceae</taxon>
        <taxon>Halanaerobium</taxon>
    </lineage>
</organism>
<dbReference type="Proteomes" id="UP000295176">
    <property type="component" value="Unassembled WGS sequence"/>
</dbReference>
<protein>
    <submittedName>
        <fullName evidence="1">Aminoglycoside 6-adenylyltransferase</fullName>
    </submittedName>
</protein>
<dbReference type="Gene3D" id="1.20.120.330">
    <property type="entry name" value="Nucleotidyltransferases domain 2"/>
    <property type="match status" value="1"/>
</dbReference>
<sequence length="292" mass="35084">MRTEKEVLSHFKKWARKNDLIRTAVLTSSRANPEAEVDFLSDYDIELYVSDLSEFKKSDEWLDEFGTIMVCWPFKPRSTGFKDGNWITRLVLFNDGLRIDFQITDQIKITKDAYNNGYQVLIDKDGITEGLAEPTYSEFIIKKPEQEEYETLVNEFWWDAYYVPKYLWRDQLPFAKYMLDYTLRYSYLHQIIDWYIGLENDWEVETGALGKKFKEYLSKEKWEEWEETYAGADIEDNWKAFFKMTDYFRKLAKKIGDKLNYNYPEQVDKEVIKFCREIKERGSEACDKQEKI</sequence>
<accession>A0A4V3CX59</accession>
<reference evidence="1 2" key="1">
    <citation type="submission" date="2019-03" db="EMBL/GenBank/DDBJ databases">
        <title>Subsurface microbial communities from deep shales in Ohio and West Virginia, USA.</title>
        <authorList>
            <person name="Wrighton K."/>
        </authorList>
    </citation>
    <scope>NUCLEOTIDE SEQUENCE [LARGE SCALE GENOMIC DNA]</scope>
    <source>
        <strain evidence="1 2">MSL 7</strain>
    </source>
</reference>
<name>A0A4V3CX59_9FIRM</name>
<dbReference type="SUPFAM" id="SSF81631">
    <property type="entry name" value="PAP/OAS1 substrate-binding domain"/>
    <property type="match status" value="1"/>
</dbReference>
<dbReference type="InterPro" id="IPR043519">
    <property type="entry name" value="NT_sf"/>
</dbReference>
<comment type="caution">
    <text evidence="1">The sequence shown here is derived from an EMBL/GenBank/DDBJ whole genome shotgun (WGS) entry which is preliminary data.</text>
</comment>
<keyword evidence="1" id="KW-0808">Transferase</keyword>
<evidence type="ECO:0000313" key="1">
    <source>
        <dbReference type="EMBL" id="TDP88948.1"/>
    </source>
</evidence>